<dbReference type="GO" id="GO:0006310">
    <property type="term" value="P:DNA recombination"/>
    <property type="evidence" value="ECO:0007669"/>
    <property type="project" value="UniProtKB-KW"/>
</dbReference>
<dbReference type="GO" id="GO:0006260">
    <property type="term" value="P:DNA replication"/>
    <property type="evidence" value="ECO:0007669"/>
    <property type="project" value="UniProtKB-KW"/>
</dbReference>
<dbReference type="Pfam" id="PF04675">
    <property type="entry name" value="DNA_ligase_A_N"/>
    <property type="match status" value="1"/>
</dbReference>
<evidence type="ECO:0000256" key="10">
    <source>
        <dbReference type="ARBA" id="ARBA00023204"/>
    </source>
</evidence>
<dbReference type="InterPro" id="IPR012340">
    <property type="entry name" value="NA-bd_OB-fold"/>
</dbReference>
<sequence>MKAFTDLFTALDETTKTGEKVNALVRYFTTAPAADAAWAVYFLSGRKPRRLVASNRLRAWAGELAGVPEWLFDECRDAVGDTAETIALLLPAPSDGMTDQPLAGWVEGRLLPLRNMPEADQRAAVAAAWSELDAPQRFVWNKLLTGEFRVGVSHLLVTRAVAKASGLPAEAVAHRLMGEWEPTAAFYTGLVATDGGETDLSRPYPFFLASPVDDDPAGLGPPADWRAEWKWDGIRSELVRRGGQTFVWSRGEELVTERYPELARVGAALPDGTVIDGEILPWKAGAVLPFAHLQKRIGRKTLGKKLLQDVPVVMMAYDLLEDAGVDIRDISLDRRRELLEERVAAAGSPDLLLSPRLPFEAWESLAEQRRVSRDRGVEGIMLKRADSPYRVGRVRGDWWKWKIEPFTIDAVLIYAQAGHGKRSGLYTDYTFGVWAGDALVTVAKAYSGLTDAEIRQVDAFVRRNTIEKFGPVRTVKPELVFELGFEGIQASPRHKSGIAVRFPRILRWRTDKAPKDADSLEHVKSLLAAGEKS</sequence>
<dbReference type="GO" id="GO:0005524">
    <property type="term" value="F:ATP binding"/>
    <property type="evidence" value="ECO:0007669"/>
    <property type="project" value="UniProtKB-KW"/>
</dbReference>
<dbReference type="NCBIfam" id="TIGR04120">
    <property type="entry name" value="DNA_lig_bact"/>
    <property type="match status" value="1"/>
</dbReference>
<keyword evidence="5" id="KW-0479">Metal-binding</keyword>
<keyword evidence="7" id="KW-0227">DNA damage</keyword>
<dbReference type="AlphaFoldDB" id="A0A225DMS2"/>
<gene>
    <name evidence="14" type="ORF">FRUB_05738</name>
</gene>
<dbReference type="CDD" id="cd07897">
    <property type="entry name" value="Adenylation_DNA_ligase_Bac1"/>
    <property type="match status" value="1"/>
</dbReference>
<dbReference type="InterPro" id="IPR050191">
    <property type="entry name" value="ATP-dep_DNA_ligase"/>
</dbReference>
<dbReference type="Proteomes" id="UP000214646">
    <property type="component" value="Unassembled WGS sequence"/>
</dbReference>
<keyword evidence="8" id="KW-0067">ATP-binding</keyword>
<dbReference type="EC" id="6.5.1.1" evidence="1"/>
<evidence type="ECO:0000256" key="3">
    <source>
        <dbReference type="ARBA" id="ARBA00022618"/>
    </source>
</evidence>
<dbReference type="InterPro" id="IPR012309">
    <property type="entry name" value="DNA_ligase_ATP-dep_C"/>
</dbReference>
<name>A0A225DMS2_9BACT</name>
<evidence type="ECO:0000259" key="13">
    <source>
        <dbReference type="PROSITE" id="PS50160"/>
    </source>
</evidence>
<dbReference type="Pfam" id="PF04679">
    <property type="entry name" value="DNA_ligase_A_C"/>
    <property type="match status" value="1"/>
</dbReference>
<keyword evidence="9" id="KW-0233">DNA recombination</keyword>
<dbReference type="CDD" id="cd07972">
    <property type="entry name" value="OBF_DNA_ligase_Arch_LigB"/>
    <property type="match status" value="1"/>
</dbReference>
<dbReference type="InterPro" id="IPR036599">
    <property type="entry name" value="DNA_ligase_N_sf"/>
</dbReference>
<evidence type="ECO:0000256" key="7">
    <source>
        <dbReference type="ARBA" id="ARBA00022763"/>
    </source>
</evidence>
<keyword evidence="2 14" id="KW-0436">Ligase</keyword>
<evidence type="ECO:0000256" key="12">
    <source>
        <dbReference type="ARBA" id="ARBA00034003"/>
    </source>
</evidence>
<dbReference type="PANTHER" id="PTHR45674">
    <property type="entry name" value="DNA LIGASE 1/3 FAMILY MEMBER"/>
    <property type="match status" value="1"/>
</dbReference>
<keyword evidence="15" id="KW-1185">Reference proteome</keyword>
<comment type="catalytic activity">
    <reaction evidence="12">
        <text>ATP + (deoxyribonucleotide)n-3'-hydroxyl + 5'-phospho-(deoxyribonucleotide)m = (deoxyribonucleotide)n+m + AMP + diphosphate.</text>
        <dbReference type="EC" id="6.5.1.1"/>
    </reaction>
</comment>
<dbReference type="PROSITE" id="PS50160">
    <property type="entry name" value="DNA_LIGASE_A3"/>
    <property type="match status" value="1"/>
</dbReference>
<evidence type="ECO:0000256" key="4">
    <source>
        <dbReference type="ARBA" id="ARBA00022705"/>
    </source>
</evidence>
<dbReference type="GO" id="GO:0003910">
    <property type="term" value="F:DNA ligase (ATP) activity"/>
    <property type="evidence" value="ECO:0007669"/>
    <property type="project" value="UniProtKB-EC"/>
</dbReference>
<dbReference type="Gene3D" id="3.30.470.30">
    <property type="entry name" value="DNA ligase/mRNA capping enzyme"/>
    <property type="match status" value="1"/>
</dbReference>
<dbReference type="GO" id="GO:0051301">
    <property type="term" value="P:cell division"/>
    <property type="evidence" value="ECO:0007669"/>
    <property type="project" value="UniProtKB-KW"/>
</dbReference>
<evidence type="ECO:0000256" key="1">
    <source>
        <dbReference type="ARBA" id="ARBA00012727"/>
    </source>
</evidence>
<dbReference type="RefSeq" id="WP_088256685.1">
    <property type="nucleotide sequence ID" value="NZ_NIDE01000009.1"/>
</dbReference>
<dbReference type="OrthoDB" id="9767858at2"/>
<keyword evidence="6" id="KW-0547">Nucleotide-binding</keyword>
<organism evidence="14 15">
    <name type="scientific">Fimbriiglobus ruber</name>
    <dbReference type="NCBI Taxonomy" id="1908690"/>
    <lineage>
        <taxon>Bacteria</taxon>
        <taxon>Pseudomonadati</taxon>
        <taxon>Planctomycetota</taxon>
        <taxon>Planctomycetia</taxon>
        <taxon>Gemmatales</taxon>
        <taxon>Gemmataceae</taxon>
        <taxon>Fimbriiglobus</taxon>
    </lineage>
</organism>
<dbReference type="NCBIfam" id="NF006701">
    <property type="entry name" value="PRK09247.1"/>
    <property type="match status" value="1"/>
</dbReference>
<evidence type="ECO:0000256" key="9">
    <source>
        <dbReference type="ARBA" id="ARBA00023172"/>
    </source>
</evidence>
<evidence type="ECO:0000256" key="2">
    <source>
        <dbReference type="ARBA" id="ARBA00022598"/>
    </source>
</evidence>
<feature type="domain" description="ATP-dependent DNA ligase family profile" evidence="13">
    <location>
        <begin position="305"/>
        <end position="435"/>
    </location>
</feature>
<dbReference type="InterPro" id="IPR012310">
    <property type="entry name" value="DNA_ligase_ATP-dep_cent"/>
</dbReference>
<dbReference type="Pfam" id="PF01068">
    <property type="entry name" value="DNA_ligase_A_M"/>
    <property type="match status" value="1"/>
</dbReference>
<evidence type="ECO:0000313" key="15">
    <source>
        <dbReference type="Proteomes" id="UP000214646"/>
    </source>
</evidence>
<evidence type="ECO:0000256" key="6">
    <source>
        <dbReference type="ARBA" id="ARBA00022741"/>
    </source>
</evidence>
<dbReference type="InterPro" id="IPR026333">
    <property type="entry name" value="ATP_dep_DNA_lig_pp_1105_fam"/>
</dbReference>
<dbReference type="InterPro" id="IPR012308">
    <property type="entry name" value="DNA_ligase_ATP-dep_N"/>
</dbReference>
<dbReference type="GO" id="GO:0006281">
    <property type="term" value="P:DNA repair"/>
    <property type="evidence" value="ECO:0007669"/>
    <property type="project" value="UniProtKB-KW"/>
</dbReference>
<dbReference type="SUPFAM" id="SSF56091">
    <property type="entry name" value="DNA ligase/mRNA capping enzyme, catalytic domain"/>
    <property type="match status" value="1"/>
</dbReference>
<evidence type="ECO:0000256" key="11">
    <source>
        <dbReference type="ARBA" id="ARBA00023306"/>
    </source>
</evidence>
<reference evidence="15" key="1">
    <citation type="submission" date="2017-06" db="EMBL/GenBank/DDBJ databases">
        <title>Genome analysis of Fimbriiglobus ruber SP5, the first member of the order Planctomycetales with confirmed chitinolytic capability.</title>
        <authorList>
            <person name="Ravin N.V."/>
            <person name="Rakitin A.L."/>
            <person name="Ivanova A.A."/>
            <person name="Beletsky A.V."/>
            <person name="Kulichevskaya I.S."/>
            <person name="Mardanov A.V."/>
            <person name="Dedysh S.N."/>
        </authorList>
    </citation>
    <scope>NUCLEOTIDE SEQUENCE [LARGE SCALE GENOMIC DNA]</scope>
    <source>
        <strain evidence="15">SP5</strain>
    </source>
</reference>
<protein>
    <recommendedName>
        <fullName evidence="1">DNA ligase (ATP)</fullName>
        <ecNumber evidence="1">6.5.1.1</ecNumber>
    </recommendedName>
</protein>
<keyword evidence="10" id="KW-0234">DNA repair</keyword>
<dbReference type="GO" id="GO:0003677">
    <property type="term" value="F:DNA binding"/>
    <property type="evidence" value="ECO:0007669"/>
    <property type="project" value="InterPro"/>
</dbReference>
<keyword evidence="11" id="KW-0131">Cell cycle</keyword>
<dbReference type="Gene3D" id="2.40.50.140">
    <property type="entry name" value="Nucleic acid-binding proteins"/>
    <property type="match status" value="1"/>
</dbReference>
<evidence type="ECO:0000256" key="8">
    <source>
        <dbReference type="ARBA" id="ARBA00022840"/>
    </source>
</evidence>
<keyword evidence="4" id="KW-0235">DNA replication</keyword>
<proteinExistence type="predicted"/>
<evidence type="ECO:0000256" key="5">
    <source>
        <dbReference type="ARBA" id="ARBA00022723"/>
    </source>
</evidence>
<dbReference type="Gene3D" id="1.10.3260.10">
    <property type="entry name" value="DNA ligase, ATP-dependent, N-terminal domain"/>
    <property type="match status" value="1"/>
</dbReference>
<evidence type="ECO:0000313" key="14">
    <source>
        <dbReference type="EMBL" id="OWK39848.1"/>
    </source>
</evidence>
<comment type="caution">
    <text evidence="14">The sequence shown here is derived from an EMBL/GenBank/DDBJ whole genome shotgun (WGS) entry which is preliminary data.</text>
</comment>
<dbReference type="SUPFAM" id="SSF50249">
    <property type="entry name" value="Nucleic acid-binding proteins"/>
    <property type="match status" value="1"/>
</dbReference>
<keyword evidence="3" id="KW-0132">Cell division</keyword>
<accession>A0A225DMS2</accession>
<dbReference type="EMBL" id="NIDE01000009">
    <property type="protein sequence ID" value="OWK39848.1"/>
    <property type="molecule type" value="Genomic_DNA"/>
</dbReference>
<dbReference type="GO" id="GO:0046872">
    <property type="term" value="F:metal ion binding"/>
    <property type="evidence" value="ECO:0007669"/>
    <property type="project" value="UniProtKB-KW"/>
</dbReference>
<dbReference type="PANTHER" id="PTHR45674:SF13">
    <property type="entry name" value="DNA LIGASE-RELATED"/>
    <property type="match status" value="1"/>
</dbReference>